<reference evidence="6" key="1">
    <citation type="journal article" date="2014" name="Int. J. Syst. Evol. Microbiol.">
        <title>Complete genome sequence of Corynebacterium casei LMG S-19264T (=DSM 44701T), isolated from a smear-ripened cheese.</title>
        <authorList>
            <consortium name="US DOE Joint Genome Institute (JGI-PGF)"/>
            <person name="Walter F."/>
            <person name="Albersmeier A."/>
            <person name="Kalinowski J."/>
            <person name="Ruckert C."/>
        </authorList>
    </citation>
    <scope>NUCLEOTIDE SEQUENCE</scope>
    <source>
        <strain evidence="6">KCTC 22169</strain>
    </source>
</reference>
<keyword evidence="7" id="KW-1185">Reference proteome</keyword>
<dbReference type="InterPro" id="IPR006620">
    <property type="entry name" value="Pro_4_hyd_alph"/>
</dbReference>
<keyword evidence="2" id="KW-0847">Vitamin C</keyword>
<accession>A0A918JZF3</accession>
<evidence type="ECO:0000259" key="5">
    <source>
        <dbReference type="SMART" id="SM00702"/>
    </source>
</evidence>
<dbReference type="GO" id="GO:0071456">
    <property type="term" value="P:cellular response to hypoxia"/>
    <property type="evidence" value="ECO:0007669"/>
    <property type="project" value="TreeGrafter"/>
</dbReference>
<gene>
    <name evidence="6" type="ORF">GCM10007392_00980</name>
</gene>
<name>A0A918JZF3_9GAMM</name>
<dbReference type="SMART" id="SM00702">
    <property type="entry name" value="P4Hc"/>
    <property type="match status" value="1"/>
</dbReference>
<dbReference type="EMBL" id="BMXR01000001">
    <property type="protein sequence ID" value="GGX38586.1"/>
    <property type="molecule type" value="Genomic_DNA"/>
</dbReference>
<evidence type="ECO:0000256" key="1">
    <source>
        <dbReference type="ARBA" id="ARBA00001961"/>
    </source>
</evidence>
<protein>
    <submittedName>
        <fullName evidence="6">SM-20</fullName>
    </submittedName>
</protein>
<dbReference type="GO" id="GO:0008198">
    <property type="term" value="F:ferrous iron binding"/>
    <property type="evidence" value="ECO:0007669"/>
    <property type="project" value="TreeGrafter"/>
</dbReference>
<dbReference type="PANTHER" id="PTHR12907">
    <property type="entry name" value="EGL NINE HOMOLOG-RELATED"/>
    <property type="match status" value="1"/>
</dbReference>
<dbReference type="InterPro" id="IPR051559">
    <property type="entry name" value="HIF_prolyl_hydroxylases"/>
</dbReference>
<dbReference type="AlphaFoldDB" id="A0A918JZF3"/>
<organism evidence="6 7">
    <name type="scientific">Saccharospirillum salsuginis</name>
    <dbReference type="NCBI Taxonomy" id="418750"/>
    <lineage>
        <taxon>Bacteria</taxon>
        <taxon>Pseudomonadati</taxon>
        <taxon>Pseudomonadota</taxon>
        <taxon>Gammaproteobacteria</taxon>
        <taxon>Oceanospirillales</taxon>
        <taxon>Saccharospirillaceae</taxon>
        <taxon>Saccharospirillum</taxon>
    </lineage>
</organism>
<evidence type="ECO:0000313" key="6">
    <source>
        <dbReference type="EMBL" id="GGX38586.1"/>
    </source>
</evidence>
<comment type="caution">
    <text evidence="6">The sequence shown here is derived from an EMBL/GenBank/DDBJ whole genome shotgun (WGS) entry which is preliminary data.</text>
</comment>
<dbReference type="Pfam" id="PF13640">
    <property type="entry name" value="2OG-FeII_Oxy_3"/>
    <property type="match status" value="1"/>
</dbReference>
<dbReference type="GO" id="GO:0031543">
    <property type="term" value="F:peptidyl-proline dioxygenase activity"/>
    <property type="evidence" value="ECO:0007669"/>
    <property type="project" value="TreeGrafter"/>
</dbReference>
<evidence type="ECO:0000256" key="3">
    <source>
        <dbReference type="ARBA" id="ARBA00022964"/>
    </source>
</evidence>
<dbReference type="GO" id="GO:0031418">
    <property type="term" value="F:L-ascorbic acid binding"/>
    <property type="evidence" value="ECO:0007669"/>
    <property type="project" value="UniProtKB-KW"/>
</dbReference>
<feature type="domain" description="Prolyl 4-hydroxylase alpha subunit" evidence="5">
    <location>
        <begin position="27"/>
        <end position="202"/>
    </location>
</feature>
<evidence type="ECO:0000256" key="4">
    <source>
        <dbReference type="ARBA" id="ARBA00023002"/>
    </source>
</evidence>
<proteinExistence type="predicted"/>
<comment type="cofactor">
    <cofactor evidence="1">
        <name>L-ascorbate</name>
        <dbReference type="ChEBI" id="CHEBI:38290"/>
    </cofactor>
</comment>
<keyword evidence="3" id="KW-0223">Dioxygenase</keyword>
<dbReference type="PANTHER" id="PTHR12907:SF26">
    <property type="entry name" value="HIF PROLYL HYDROXYLASE, ISOFORM C"/>
    <property type="match status" value="1"/>
</dbReference>
<keyword evidence="4" id="KW-0560">Oxidoreductase</keyword>
<dbReference type="InterPro" id="IPR044862">
    <property type="entry name" value="Pro_4_hyd_alph_FE2OG_OXY"/>
</dbReference>
<dbReference type="Proteomes" id="UP000626148">
    <property type="component" value="Unassembled WGS sequence"/>
</dbReference>
<reference evidence="6" key="2">
    <citation type="submission" date="2020-09" db="EMBL/GenBank/DDBJ databases">
        <authorList>
            <person name="Sun Q."/>
            <person name="Kim S."/>
        </authorList>
    </citation>
    <scope>NUCLEOTIDE SEQUENCE</scope>
    <source>
        <strain evidence="6">KCTC 22169</strain>
    </source>
</reference>
<evidence type="ECO:0000313" key="7">
    <source>
        <dbReference type="Proteomes" id="UP000626148"/>
    </source>
</evidence>
<evidence type="ECO:0000256" key="2">
    <source>
        <dbReference type="ARBA" id="ARBA00022896"/>
    </source>
</evidence>
<dbReference type="RefSeq" id="WP_189606533.1">
    <property type="nucleotide sequence ID" value="NZ_BMXR01000001.1"/>
</dbReference>
<sequence>MTTQDPVRPLWDYDTIANGLREQGWIHLQHGIDDALALALLQDIHQHDSEQWDPAGIGRRQNHHTNELIRRDSTHWLNGATEPQQRYLAATEALRLELNRRLLLGLFDYECHYARYDAGAFYRKHVDAFRGRSNRVLTTVTYLNPDWAPNAGGELVLYDEHDQELTRLSPTLGSMVIFLSEDFPHEVLAAERTRFSIAGWFRNNNSIQGVVDPSR</sequence>
<dbReference type="Gene3D" id="2.60.120.620">
    <property type="entry name" value="q2cbj1_9rhob like domain"/>
    <property type="match status" value="1"/>
</dbReference>